<evidence type="ECO:0000313" key="2">
    <source>
        <dbReference type="Proteomes" id="UP000789860"/>
    </source>
</evidence>
<dbReference type="Proteomes" id="UP000789860">
    <property type="component" value="Unassembled WGS sequence"/>
</dbReference>
<dbReference type="EMBL" id="CAJVPM010004339">
    <property type="protein sequence ID" value="CAG8511982.1"/>
    <property type="molecule type" value="Genomic_DNA"/>
</dbReference>
<accession>A0ACA9L8U9</accession>
<evidence type="ECO:0000313" key="1">
    <source>
        <dbReference type="EMBL" id="CAG8511982.1"/>
    </source>
</evidence>
<organism evidence="1 2">
    <name type="scientific">Scutellospora calospora</name>
    <dbReference type="NCBI Taxonomy" id="85575"/>
    <lineage>
        <taxon>Eukaryota</taxon>
        <taxon>Fungi</taxon>
        <taxon>Fungi incertae sedis</taxon>
        <taxon>Mucoromycota</taxon>
        <taxon>Glomeromycotina</taxon>
        <taxon>Glomeromycetes</taxon>
        <taxon>Diversisporales</taxon>
        <taxon>Gigasporaceae</taxon>
        <taxon>Scutellospora</taxon>
    </lineage>
</organism>
<sequence length="326" mass="37994">MATKRNTAERFNITPKQLREWIKKKTELKSAPPAIRRLNIEDDLKTWVKSLRSRQKIVSRYMVKTKANQLAKQSHFLSLYPTINECKWSNKWVDGFMHRNNFSNRRCTTIAQRLPEDLEPKRDEFLSNILYHRMRYNYPLALIGNMDETPLAFDMPSNYTLEETGAQTVGICTTSYEKSNFTGIVVRANPSGYMNGDEMIFWIENIWNRRASLSINPRSLLVLDAFSGHLTDSVKNRFNEKNTNMAVIPEGLTKKLQPLDCCSISTAQDGTEEDLMFNYDWVNNSEARNRNNEFIYANEDSASDDENCDKDTYYDDEMAEYVNSWD</sequence>
<keyword evidence="2" id="KW-1185">Reference proteome</keyword>
<reference evidence="1" key="1">
    <citation type="submission" date="2021-06" db="EMBL/GenBank/DDBJ databases">
        <authorList>
            <person name="Kallberg Y."/>
            <person name="Tangrot J."/>
            <person name="Rosling A."/>
        </authorList>
    </citation>
    <scope>NUCLEOTIDE SEQUENCE</scope>
    <source>
        <strain evidence="1">AU212A</strain>
    </source>
</reference>
<protein>
    <submittedName>
        <fullName evidence="1">5357_t:CDS:1</fullName>
    </submittedName>
</protein>
<comment type="caution">
    <text evidence="1">The sequence shown here is derived from an EMBL/GenBank/DDBJ whole genome shotgun (WGS) entry which is preliminary data.</text>
</comment>
<gene>
    <name evidence="1" type="ORF">SCALOS_LOCUS3698</name>
</gene>
<name>A0ACA9L8U9_9GLOM</name>
<proteinExistence type="predicted"/>